<gene>
    <name evidence="2" type="ORF">JCGZ_06042</name>
</gene>
<keyword evidence="3" id="KW-1185">Reference proteome</keyword>
<proteinExistence type="predicted"/>
<evidence type="ECO:0000313" key="2">
    <source>
        <dbReference type="EMBL" id="KDP20416.1"/>
    </source>
</evidence>
<evidence type="ECO:0000256" key="1">
    <source>
        <dbReference type="SAM" id="MobiDB-lite"/>
    </source>
</evidence>
<organism evidence="2 3">
    <name type="scientific">Jatropha curcas</name>
    <name type="common">Barbados nut</name>
    <dbReference type="NCBI Taxonomy" id="180498"/>
    <lineage>
        <taxon>Eukaryota</taxon>
        <taxon>Viridiplantae</taxon>
        <taxon>Streptophyta</taxon>
        <taxon>Embryophyta</taxon>
        <taxon>Tracheophyta</taxon>
        <taxon>Spermatophyta</taxon>
        <taxon>Magnoliopsida</taxon>
        <taxon>eudicotyledons</taxon>
        <taxon>Gunneridae</taxon>
        <taxon>Pentapetalae</taxon>
        <taxon>rosids</taxon>
        <taxon>fabids</taxon>
        <taxon>Malpighiales</taxon>
        <taxon>Euphorbiaceae</taxon>
        <taxon>Crotonoideae</taxon>
        <taxon>Jatropheae</taxon>
        <taxon>Jatropha</taxon>
    </lineage>
</organism>
<evidence type="ECO:0000313" key="3">
    <source>
        <dbReference type="Proteomes" id="UP000027138"/>
    </source>
</evidence>
<reference evidence="2 3" key="1">
    <citation type="journal article" date="2014" name="PLoS ONE">
        <title>Global Analysis of Gene Expression Profiles in Physic Nut (Jatropha curcas L.) Seedlings Exposed to Salt Stress.</title>
        <authorList>
            <person name="Zhang L."/>
            <person name="Zhang C."/>
            <person name="Wu P."/>
            <person name="Chen Y."/>
            <person name="Li M."/>
            <person name="Jiang H."/>
            <person name="Wu G."/>
        </authorList>
    </citation>
    <scope>NUCLEOTIDE SEQUENCE [LARGE SCALE GENOMIC DNA]</scope>
    <source>
        <strain evidence="3">cv. GZQX0401</strain>
        <tissue evidence="2">Young leaves</tissue>
    </source>
</reference>
<dbReference type="AlphaFoldDB" id="A0A067J9I2"/>
<name>A0A067J9I2_JATCU</name>
<protein>
    <submittedName>
        <fullName evidence="2">Uncharacterized protein</fullName>
    </submittedName>
</protein>
<feature type="region of interest" description="Disordered" evidence="1">
    <location>
        <begin position="1"/>
        <end position="21"/>
    </location>
</feature>
<dbReference type="Proteomes" id="UP000027138">
    <property type="component" value="Unassembled WGS sequence"/>
</dbReference>
<sequence>MSGGRCRPCPRRSRRQVPPVPVASATVAGATVLGRSYLGFFTPEEFSGVPGVSTLNPQTAALLTQAYNNFAHYLRKAKPVNLVSEIPSGGEHRVNITIEEGDAANKTRLKTVI</sequence>
<accession>A0A067J9I2</accession>
<dbReference type="EMBL" id="KK916111">
    <property type="protein sequence ID" value="KDP20416.1"/>
    <property type="molecule type" value="Genomic_DNA"/>
</dbReference>